<organism evidence="1 2">
    <name type="scientific">Dothistroma septosporum (strain NZE10 / CBS 128990)</name>
    <name type="common">Red band needle blight fungus</name>
    <name type="synonym">Mycosphaerella pini</name>
    <dbReference type="NCBI Taxonomy" id="675120"/>
    <lineage>
        <taxon>Eukaryota</taxon>
        <taxon>Fungi</taxon>
        <taxon>Dikarya</taxon>
        <taxon>Ascomycota</taxon>
        <taxon>Pezizomycotina</taxon>
        <taxon>Dothideomycetes</taxon>
        <taxon>Dothideomycetidae</taxon>
        <taxon>Mycosphaerellales</taxon>
        <taxon>Mycosphaerellaceae</taxon>
        <taxon>Dothistroma</taxon>
    </lineage>
</organism>
<sequence>MISLPLPSMVNAVAESKLNTITEGKRVPGHGLTVNVATAIIGVEIVVTPALGPWKRGSHFQKAIVGDDVIAMNEAKVVDVGRGRSFAALEKAGDGKVEAVRPVERKRSLVRSAKVMVIRDDMANDLGRAECNSAHNSRISKERRRDRCSV</sequence>
<reference evidence="1 2" key="2">
    <citation type="journal article" date="2012" name="PLoS Pathog.">
        <title>Diverse lifestyles and strategies of plant pathogenesis encoded in the genomes of eighteen Dothideomycetes fungi.</title>
        <authorList>
            <person name="Ohm R.A."/>
            <person name="Feau N."/>
            <person name="Henrissat B."/>
            <person name="Schoch C.L."/>
            <person name="Horwitz B.A."/>
            <person name="Barry K.W."/>
            <person name="Condon B.J."/>
            <person name="Copeland A.C."/>
            <person name="Dhillon B."/>
            <person name="Glaser F."/>
            <person name="Hesse C.N."/>
            <person name="Kosti I."/>
            <person name="LaButti K."/>
            <person name="Lindquist E.A."/>
            <person name="Lucas S."/>
            <person name="Salamov A.A."/>
            <person name="Bradshaw R.E."/>
            <person name="Ciuffetti L."/>
            <person name="Hamelin R.C."/>
            <person name="Kema G.H.J."/>
            <person name="Lawrence C."/>
            <person name="Scott J.A."/>
            <person name="Spatafora J.W."/>
            <person name="Turgeon B.G."/>
            <person name="de Wit P.J.G.M."/>
            <person name="Zhong S."/>
            <person name="Goodwin S.B."/>
            <person name="Grigoriev I.V."/>
        </authorList>
    </citation>
    <scope>NUCLEOTIDE SEQUENCE [LARGE SCALE GENOMIC DNA]</scope>
    <source>
        <strain evidence="2">NZE10 / CBS 128990</strain>
    </source>
</reference>
<dbReference type="Proteomes" id="UP000016933">
    <property type="component" value="Unassembled WGS sequence"/>
</dbReference>
<dbReference type="AlphaFoldDB" id="M2YIW2"/>
<dbReference type="HOGENOM" id="CLU_1740484_0_0_1"/>
<evidence type="ECO:0000313" key="1">
    <source>
        <dbReference type="EMBL" id="EME38821.1"/>
    </source>
</evidence>
<accession>M2YIW2</accession>
<proteinExistence type="predicted"/>
<protein>
    <submittedName>
        <fullName evidence="1">Uncharacterized protein</fullName>
    </submittedName>
</protein>
<gene>
    <name evidence="1" type="ORF">DOTSEDRAFT_29019</name>
</gene>
<name>M2YIW2_DOTSN</name>
<evidence type="ECO:0000313" key="2">
    <source>
        <dbReference type="Proteomes" id="UP000016933"/>
    </source>
</evidence>
<dbReference type="STRING" id="675120.M2YIW2"/>
<reference evidence="2" key="1">
    <citation type="journal article" date="2012" name="PLoS Genet.">
        <title>The genomes of the fungal plant pathogens Cladosporium fulvum and Dothistroma septosporum reveal adaptation to different hosts and lifestyles but also signatures of common ancestry.</title>
        <authorList>
            <person name="de Wit P.J.G.M."/>
            <person name="van der Burgt A."/>
            <person name="Oekmen B."/>
            <person name="Stergiopoulos I."/>
            <person name="Abd-Elsalam K.A."/>
            <person name="Aerts A.L."/>
            <person name="Bahkali A.H."/>
            <person name="Beenen H.G."/>
            <person name="Chettri P."/>
            <person name="Cox M.P."/>
            <person name="Datema E."/>
            <person name="de Vries R.P."/>
            <person name="Dhillon B."/>
            <person name="Ganley A.R."/>
            <person name="Griffiths S.A."/>
            <person name="Guo Y."/>
            <person name="Hamelin R.C."/>
            <person name="Henrissat B."/>
            <person name="Kabir M.S."/>
            <person name="Jashni M.K."/>
            <person name="Kema G."/>
            <person name="Klaubauf S."/>
            <person name="Lapidus A."/>
            <person name="Levasseur A."/>
            <person name="Lindquist E."/>
            <person name="Mehrabi R."/>
            <person name="Ohm R.A."/>
            <person name="Owen T.J."/>
            <person name="Salamov A."/>
            <person name="Schwelm A."/>
            <person name="Schijlen E."/>
            <person name="Sun H."/>
            <person name="van den Burg H.A."/>
            <person name="van Ham R.C.H.J."/>
            <person name="Zhang S."/>
            <person name="Goodwin S.B."/>
            <person name="Grigoriev I.V."/>
            <person name="Collemare J."/>
            <person name="Bradshaw R.E."/>
        </authorList>
    </citation>
    <scope>NUCLEOTIDE SEQUENCE [LARGE SCALE GENOMIC DNA]</scope>
    <source>
        <strain evidence="2">NZE10 / CBS 128990</strain>
    </source>
</reference>
<keyword evidence="2" id="KW-1185">Reference proteome</keyword>
<dbReference type="EMBL" id="KB446546">
    <property type="protein sequence ID" value="EME38821.1"/>
    <property type="molecule type" value="Genomic_DNA"/>
</dbReference>